<dbReference type="InterPro" id="IPR006369">
    <property type="entry name" value="Protohaem_IX_farnesylTrfase"/>
</dbReference>
<evidence type="ECO:0000313" key="11">
    <source>
        <dbReference type="Proteomes" id="UP000255277"/>
    </source>
</evidence>
<feature type="transmembrane region" description="Helical" evidence="8">
    <location>
        <begin position="177"/>
        <end position="198"/>
    </location>
</feature>
<dbReference type="EMBL" id="UHDK01000001">
    <property type="protein sequence ID" value="SUM32524.1"/>
    <property type="molecule type" value="Genomic_DNA"/>
</dbReference>
<evidence type="ECO:0000256" key="2">
    <source>
        <dbReference type="ARBA" id="ARBA00022679"/>
    </source>
</evidence>
<dbReference type="Pfam" id="PF01040">
    <property type="entry name" value="UbiA"/>
    <property type="match status" value="1"/>
</dbReference>
<keyword evidence="5 8" id="KW-0350">Heme biosynthesis</keyword>
<dbReference type="GO" id="GO:0008495">
    <property type="term" value="F:protoheme IX farnesyltransferase activity"/>
    <property type="evidence" value="ECO:0007669"/>
    <property type="project" value="UniProtKB-UniRule"/>
</dbReference>
<organism evidence="10 11">
    <name type="scientific">Staphylococcus gallinarum</name>
    <dbReference type="NCBI Taxonomy" id="1293"/>
    <lineage>
        <taxon>Bacteria</taxon>
        <taxon>Bacillati</taxon>
        <taxon>Bacillota</taxon>
        <taxon>Bacilli</taxon>
        <taxon>Bacillales</taxon>
        <taxon>Staphylococcaceae</taxon>
        <taxon>Staphylococcus</taxon>
    </lineage>
</organism>
<reference evidence="9 12" key="2">
    <citation type="submission" date="2019-07" db="EMBL/GenBank/DDBJ databases">
        <title>Whole genome shotgun sequence of Staphylococcus gallinarum NBRC 109767.</title>
        <authorList>
            <person name="Hosoyama A."/>
            <person name="Uohara A."/>
            <person name="Ohji S."/>
            <person name="Ichikawa N."/>
        </authorList>
    </citation>
    <scope>NUCLEOTIDE SEQUENCE [LARGE SCALE GENOMIC DNA]</scope>
    <source>
        <strain evidence="9 12">NBRC 109767</strain>
    </source>
</reference>
<dbReference type="Gene3D" id="1.10.357.140">
    <property type="entry name" value="UbiA prenyltransferase"/>
    <property type="match status" value="1"/>
</dbReference>
<comment type="pathway">
    <text evidence="8">Porphyrin-containing compound metabolism; heme O biosynthesis; heme O from protoheme: step 1/1.</text>
</comment>
<dbReference type="HAMAP" id="MF_00154">
    <property type="entry name" value="CyoE_CtaB"/>
    <property type="match status" value="1"/>
</dbReference>
<feature type="transmembrane region" description="Helical" evidence="8">
    <location>
        <begin position="227"/>
        <end position="260"/>
    </location>
</feature>
<reference evidence="10 11" key="1">
    <citation type="submission" date="2018-06" db="EMBL/GenBank/DDBJ databases">
        <authorList>
            <consortium name="Pathogen Informatics"/>
            <person name="Doyle S."/>
        </authorList>
    </citation>
    <scope>NUCLEOTIDE SEQUENCE [LARGE SCALE GENOMIC DNA]</scope>
    <source>
        <strain evidence="10 11">NCTC12195</strain>
    </source>
</reference>
<dbReference type="RefSeq" id="WP_042738973.1">
    <property type="nucleotide sequence ID" value="NZ_BKAX01000001.1"/>
</dbReference>
<dbReference type="OrthoDB" id="9814417at2"/>
<keyword evidence="6 8" id="KW-0472">Membrane</keyword>
<comment type="subcellular location">
    <subcellularLocation>
        <location evidence="8">Cell membrane</location>
        <topology evidence="8">Multi-pass membrane protein</topology>
    </subcellularLocation>
    <subcellularLocation>
        <location evidence="1">Membrane</location>
        <topology evidence="1">Multi-pass membrane protein</topology>
    </subcellularLocation>
</comment>
<dbReference type="AlphaFoldDB" id="A0A0D0SP12"/>
<evidence type="ECO:0000313" key="12">
    <source>
        <dbReference type="Proteomes" id="UP000321057"/>
    </source>
</evidence>
<dbReference type="Proteomes" id="UP000255277">
    <property type="component" value="Unassembled WGS sequence"/>
</dbReference>
<sequence length="303" mass="33767">MNKEQTLSHNTSRVTFKELQQIIKMGLVQGNLVPAFAGSWLAIVMANHSFLSSIPQILMMIVGSTLIMGGACAVNNYYDQDIDSIMPSKQQRPTVNDRISNRNLLILSFGMMLIGEALLFALNIPSGVIGLLGIVGYVSFYSIWSKRHTVWNTVIGSFPGAVPPLIGWTAIEGNISVAAIALFLVVFCWQPIHFYALAIKRKDEYSLANIPMLPSVKGFKRTRVSMFIWLVLLLPLPFLLSNIGVTFIVLASLLNLGWLYMGLTSFKKGTDQTKWATKMFIYSLNYLVVFFVLVVVVSLIQMF</sequence>
<dbReference type="NCBIfam" id="TIGR01473">
    <property type="entry name" value="cyoE_ctaB"/>
    <property type="match status" value="1"/>
</dbReference>
<dbReference type="GO" id="GO:0005886">
    <property type="term" value="C:plasma membrane"/>
    <property type="evidence" value="ECO:0007669"/>
    <property type="project" value="UniProtKB-SubCell"/>
</dbReference>
<dbReference type="PANTHER" id="PTHR43448:SF2">
    <property type="entry name" value="PROTOHEME IX FARNESYLTRANSFERASE, MITOCHONDRIAL"/>
    <property type="match status" value="1"/>
</dbReference>
<feature type="transmembrane region" description="Helical" evidence="8">
    <location>
        <begin position="151"/>
        <end position="171"/>
    </location>
</feature>
<comment type="catalytic activity">
    <reaction evidence="7 8">
        <text>heme b + (2E,6E)-farnesyl diphosphate + H2O = Fe(II)-heme o + diphosphate</text>
        <dbReference type="Rhea" id="RHEA:28070"/>
        <dbReference type="ChEBI" id="CHEBI:15377"/>
        <dbReference type="ChEBI" id="CHEBI:33019"/>
        <dbReference type="ChEBI" id="CHEBI:60344"/>
        <dbReference type="ChEBI" id="CHEBI:60530"/>
        <dbReference type="ChEBI" id="CHEBI:175763"/>
        <dbReference type="EC" id="2.5.1.141"/>
    </reaction>
</comment>
<keyword evidence="4 8" id="KW-1133">Transmembrane helix</keyword>
<name>A0A0D0SP12_STAGA</name>
<dbReference type="STRING" id="1293.SH09_07330"/>
<comment type="function">
    <text evidence="8">Converts heme B (protoheme IX) to heme O by substitution of the vinyl group on carbon 2 of heme B porphyrin ring with a hydroxyethyl farnesyl side group.</text>
</comment>
<comment type="similarity">
    <text evidence="8">Belongs to the UbiA prenyltransferase family. Protoheme IX farnesyltransferase subfamily.</text>
</comment>
<dbReference type="Proteomes" id="UP000321057">
    <property type="component" value="Unassembled WGS sequence"/>
</dbReference>
<evidence type="ECO:0000256" key="7">
    <source>
        <dbReference type="ARBA" id="ARBA00047690"/>
    </source>
</evidence>
<evidence type="ECO:0000256" key="8">
    <source>
        <dbReference type="HAMAP-Rule" id="MF_00154"/>
    </source>
</evidence>
<keyword evidence="2 8" id="KW-0808">Transferase</keyword>
<keyword evidence="3 8" id="KW-0812">Transmembrane</keyword>
<gene>
    <name evidence="10" type="primary">ctaB2</name>
    <name evidence="8 9" type="synonym">ctaB</name>
    <name evidence="10" type="ORF">NCTC12195_01970</name>
    <name evidence="9" type="ORF">SGA02_06540</name>
</gene>
<dbReference type="EC" id="2.5.1.141" evidence="8"/>
<protein>
    <recommendedName>
        <fullName evidence="8">Protoheme IX farnesyltransferase</fullName>
        <ecNumber evidence="8">2.5.1.141</ecNumber>
    </recommendedName>
    <alternativeName>
        <fullName evidence="8">Heme B farnesyltransferase</fullName>
    </alternativeName>
    <alternativeName>
        <fullName evidence="8">Heme O synthase</fullName>
    </alternativeName>
</protein>
<evidence type="ECO:0000256" key="5">
    <source>
        <dbReference type="ARBA" id="ARBA00023133"/>
    </source>
</evidence>
<keyword evidence="12" id="KW-1185">Reference proteome</keyword>
<comment type="subunit">
    <text evidence="8">Interacts with CtaA.</text>
</comment>
<feature type="transmembrane region" description="Helical" evidence="8">
    <location>
        <begin position="99"/>
        <end position="121"/>
    </location>
</feature>
<dbReference type="InterPro" id="IPR044878">
    <property type="entry name" value="UbiA_sf"/>
</dbReference>
<dbReference type="InterPro" id="IPR000537">
    <property type="entry name" value="UbiA_prenyltransferase"/>
</dbReference>
<evidence type="ECO:0000313" key="9">
    <source>
        <dbReference type="EMBL" id="GEQ04826.1"/>
    </source>
</evidence>
<dbReference type="EMBL" id="BKAX01000001">
    <property type="protein sequence ID" value="GEQ04826.1"/>
    <property type="molecule type" value="Genomic_DNA"/>
</dbReference>
<evidence type="ECO:0000256" key="4">
    <source>
        <dbReference type="ARBA" id="ARBA00022989"/>
    </source>
</evidence>
<keyword evidence="8" id="KW-1003">Cell membrane</keyword>
<feature type="transmembrane region" description="Helical" evidence="8">
    <location>
        <begin position="32"/>
        <end position="51"/>
    </location>
</feature>
<dbReference type="UniPathway" id="UPA00834">
    <property type="reaction ID" value="UER00712"/>
</dbReference>
<evidence type="ECO:0000256" key="3">
    <source>
        <dbReference type="ARBA" id="ARBA00022692"/>
    </source>
</evidence>
<accession>A0A0D0SP12</accession>
<comment type="miscellaneous">
    <text evidence="8">Carbon 2 of the heme B porphyrin ring is defined according to the Fischer nomenclature.</text>
</comment>
<feature type="transmembrane region" description="Helical" evidence="8">
    <location>
        <begin position="127"/>
        <end position="144"/>
    </location>
</feature>
<dbReference type="PANTHER" id="PTHR43448">
    <property type="entry name" value="PROTOHEME IX FARNESYLTRANSFERASE, MITOCHONDRIAL"/>
    <property type="match status" value="1"/>
</dbReference>
<dbReference type="GO" id="GO:0048034">
    <property type="term" value="P:heme O biosynthetic process"/>
    <property type="evidence" value="ECO:0007669"/>
    <property type="project" value="UniProtKB-UniRule"/>
</dbReference>
<evidence type="ECO:0000256" key="1">
    <source>
        <dbReference type="ARBA" id="ARBA00004141"/>
    </source>
</evidence>
<evidence type="ECO:0000313" key="10">
    <source>
        <dbReference type="EMBL" id="SUM32524.1"/>
    </source>
</evidence>
<dbReference type="CDD" id="cd13957">
    <property type="entry name" value="PT_UbiA_Cox10"/>
    <property type="match status" value="1"/>
</dbReference>
<evidence type="ECO:0000256" key="6">
    <source>
        <dbReference type="ARBA" id="ARBA00023136"/>
    </source>
</evidence>
<feature type="transmembrane region" description="Helical" evidence="8">
    <location>
        <begin position="280"/>
        <end position="300"/>
    </location>
</feature>
<feature type="transmembrane region" description="Helical" evidence="8">
    <location>
        <begin position="57"/>
        <end position="78"/>
    </location>
</feature>
<proteinExistence type="inferred from homology"/>